<dbReference type="Gene3D" id="3.30.43.10">
    <property type="entry name" value="Uridine Diphospho-n-acetylenolpyruvylglucosamine Reductase, domain 2"/>
    <property type="match status" value="1"/>
</dbReference>
<accession>A0ABN1XIC6</accession>
<evidence type="ECO:0000259" key="4">
    <source>
        <dbReference type="PROSITE" id="PS51387"/>
    </source>
</evidence>
<keyword evidence="6" id="KW-1185">Reference proteome</keyword>
<gene>
    <name evidence="5" type="ORF">GCM10009613_02360</name>
</gene>
<dbReference type="InterPro" id="IPR036683">
    <property type="entry name" value="CO_DH_flav_C_dom_sf"/>
</dbReference>
<evidence type="ECO:0000313" key="5">
    <source>
        <dbReference type="EMBL" id="GAA1379565.1"/>
    </source>
</evidence>
<dbReference type="PROSITE" id="PS51387">
    <property type="entry name" value="FAD_PCMH"/>
    <property type="match status" value="1"/>
</dbReference>
<dbReference type="SUPFAM" id="SSF55447">
    <property type="entry name" value="CO dehydrogenase flavoprotein C-terminal domain-like"/>
    <property type="match status" value="1"/>
</dbReference>
<feature type="domain" description="FAD-binding PCMH-type" evidence="4">
    <location>
        <begin position="1"/>
        <end position="176"/>
    </location>
</feature>
<keyword evidence="1" id="KW-0285">Flavoprotein</keyword>
<name>A0ABN1XIC6_9PSEU</name>
<keyword evidence="3" id="KW-0560">Oxidoreductase</keyword>
<sequence>MRPAPFRYREPRSLDEACAVLAAEPGEVAVLAGGQSLVPQLNARTRTPELVLAIGRVPELGGITLDGDRLRIGAAVTQRTVQRDPLAAGVPVLTEALGHVGHVPTRNRGTVGGSIAFADPTAELPLVLLALGGVAVAHSASGERRIPAAELFTGPFRTTLRPDELLAAVELPVPDRPWAFEQRHFRRHAKVSAIAGHDAGGALVVAVTGVGGAPVVVPAADAGDASVAAAGLVVPNGDRYGSVSYRRRLVTVAVTAALSRVAPDPTRHTPSREDAA</sequence>
<proteinExistence type="predicted"/>
<dbReference type="EMBL" id="BAAAJK010000001">
    <property type="protein sequence ID" value="GAA1379565.1"/>
    <property type="molecule type" value="Genomic_DNA"/>
</dbReference>
<evidence type="ECO:0000256" key="2">
    <source>
        <dbReference type="ARBA" id="ARBA00022827"/>
    </source>
</evidence>
<evidence type="ECO:0000256" key="3">
    <source>
        <dbReference type="ARBA" id="ARBA00023002"/>
    </source>
</evidence>
<protein>
    <submittedName>
        <fullName evidence="5">Xanthine dehydrogenase family protein subunit M</fullName>
    </submittedName>
</protein>
<dbReference type="InterPro" id="IPR002346">
    <property type="entry name" value="Mopterin_DH_FAD-bd"/>
</dbReference>
<keyword evidence="2" id="KW-0274">FAD</keyword>
<dbReference type="Proteomes" id="UP001501414">
    <property type="component" value="Unassembled WGS sequence"/>
</dbReference>
<comment type="caution">
    <text evidence="5">The sequence shown here is derived from an EMBL/GenBank/DDBJ whole genome shotgun (WGS) entry which is preliminary data.</text>
</comment>
<dbReference type="SUPFAM" id="SSF56176">
    <property type="entry name" value="FAD-binding/transporter-associated domain-like"/>
    <property type="match status" value="1"/>
</dbReference>
<reference evidence="5 6" key="1">
    <citation type="journal article" date="2019" name="Int. J. Syst. Evol. Microbiol.">
        <title>The Global Catalogue of Microorganisms (GCM) 10K type strain sequencing project: providing services to taxonomists for standard genome sequencing and annotation.</title>
        <authorList>
            <consortium name="The Broad Institute Genomics Platform"/>
            <consortium name="The Broad Institute Genome Sequencing Center for Infectious Disease"/>
            <person name="Wu L."/>
            <person name="Ma J."/>
        </authorList>
    </citation>
    <scope>NUCLEOTIDE SEQUENCE [LARGE SCALE GENOMIC DNA]</scope>
    <source>
        <strain evidence="5 6">JCM 11896</strain>
    </source>
</reference>
<dbReference type="Gene3D" id="3.30.465.10">
    <property type="match status" value="1"/>
</dbReference>
<dbReference type="InterPro" id="IPR036318">
    <property type="entry name" value="FAD-bd_PCMH-like_sf"/>
</dbReference>
<organism evidence="5 6">
    <name type="scientific">Pseudonocardia kongjuensis</name>
    <dbReference type="NCBI Taxonomy" id="102227"/>
    <lineage>
        <taxon>Bacteria</taxon>
        <taxon>Bacillati</taxon>
        <taxon>Actinomycetota</taxon>
        <taxon>Actinomycetes</taxon>
        <taxon>Pseudonocardiales</taxon>
        <taxon>Pseudonocardiaceae</taxon>
        <taxon>Pseudonocardia</taxon>
    </lineage>
</organism>
<dbReference type="InterPro" id="IPR051312">
    <property type="entry name" value="Diverse_Substr_Oxidored"/>
</dbReference>
<evidence type="ECO:0000256" key="1">
    <source>
        <dbReference type="ARBA" id="ARBA00022630"/>
    </source>
</evidence>
<dbReference type="Pfam" id="PF00941">
    <property type="entry name" value="FAD_binding_5"/>
    <property type="match status" value="1"/>
</dbReference>
<dbReference type="InterPro" id="IPR016169">
    <property type="entry name" value="FAD-bd_PCMH_sub2"/>
</dbReference>
<dbReference type="InterPro" id="IPR016166">
    <property type="entry name" value="FAD-bd_PCMH"/>
</dbReference>
<dbReference type="PANTHER" id="PTHR42659:SF2">
    <property type="entry name" value="XANTHINE DEHYDROGENASE SUBUNIT C-RELATED"/>
    <property type="match status" value="1"/>
</dbReference>
<dbReference type="PANTHER" id="PTHR42659">
    <property type="entry name" value="XANTHINE DEHYDROGENASE SUBUNIT C-RELATED"/>
    <property type="match status" value="1"/>
</dbReference>
<evidence type="ECO:0000313" key="6">
    <source>
        <dbReference type="Proteomes" id="UP001501414"/>
    </source>
</evidence>
<dbReference type="InterPro" id="IPR016167">
    <property type="entry name" value="FAD-bd_PCMH_sub1"/>
</dbReference>
<dbReference type="RefSeq" id="WP_344017635.1">
    <property type="nucleotide sequence ID" value="NZ_BAAAJK010000001.1"/>
</dbReference>